<name>A0A4S2L7V8_OPIFE</name>
<evidence type="ECO:0000256" key="9">
    <source>
        <dbReference type="ARBA" id="ARBA00022992"/>
    </source>
</evidence>
<evidence type="ECO:0000256" key="13">
    <source>
        <dbReference type="SAM" id="MobiDB-lite"/>
    </source>
</evidence>
<dbReference type="InterPro" id="IPR018488">
    <property type="entry name" value="cNMP-bd_CS"/>
</dbReference>
<dbReference type="EC" id="2.7.11.12" evidence="2"/>
<evidence type="ECO:0000259" key="14">
    <source>
        <dbReference type="PROSITE" id="PS50011"/>
    </source>
</evidence>
<evidence type="ECO:0000256" key="12">
    <source>
        <dbReference type="PROSITE-ProRule" id="PRU10141"/>
    </source>
</evidence>
<comment type="catalytic activity">
    <reaction evidence="10">
        <text>L-threonyl-[protein] + ATP = O-phospho-L-threonyl-[protein] + ADP + H(+)</text>
        <dbReference type="Rhea" id="RHEA:46608"/>
        <dbReference type="Rhea" id="RHEA-COMP:11060"/>
        <dbReference type="Rhea" id="RHEA-COMP:11605"/>
        <dbReference type="ChEBI" id="CHEBI:15378"/>
        <dbReference type="ChEBI" id="CHEBI:30013"/>
        <dbReference type="ChEBI" id="CHEBI:30616"/>
        <dbReference type="ChEBI" id="CHEBI:61977"/>
        <dbReference type="ChEBI" id="CHEBI:456216"/>
        <dbReference type="EC" id="2.7.11.12"/>
    </reaction>
</comment>
<dbReference type="PRINTS" id="PR00104">
    <property type="entry name" value="CGMPKINASE"/>
</dbReference>
<dbReference type="InterPro" id="IPR000961">
    <property type="entry name" value="AGC-kinase_C"/>
</dbReference>
<keyword evidence="4" id="KW-0140">cGMP</keyword>
<dbReference type="PROSITE" id="PS00108">
    <property type="entry name" value="PROTEIN_KINASE_ST"/>
    <property type="match status" value="1"/>
</dbReference>
<dbReference type="PROSITE" id="PS50011">
    <property type="entry name" value="PROTEIN_KINASE_DOM"/>
    <property type="match status" value="1"/>
</dbReference>
<evidence type="ECO:0000256" key="6">
    <source>
        <dbReference type="ARBA" id="ARBA00022741"/>
    </source>
</evidence>
<feature type="region of interest" description="Disordered" evidence="13">
    <location>
        <begin position="1"/>
        <end position="22"/>
    </location>
</feature>
<evidence type="ECO:0000256" key="2">
    <source>
        <dbReference type="ARBA" id="ARBA00012428"/>
    </source>
</evidence>
<dbReference type="InterPro" id="IPR008271">
    <property type="entry name" value="Ser/Thr_kinase_AS"/>
</dbReference>
<dbReference type="InterPro" id="IPR011009">
    <property type="entry name" value="Kinase-like_dom_sf"/>
</dbReference>
<dbReference type="Gene3D" id="2.60.120.10">
    <property type="entry name" value="Jelly Rolls"/>
    <property type="match status" value="2"/>
</dbReference>
<dbReference type="CDD" id="cd05572">
    <property type="entry name" value="STKc_cGK"/>
    <property type="match status" value="1"/>
</dbReference>
<dbReference type="CDD" id="cd00038">
    <property type="entry name" value="CAP_ED"/>
    <property type="match status" value="2"/>
</dbReference>
<dbReference type="InterPro" id="IPR014710">
    <property type="entry name" value="RmlC-like_jellyroll"/>
</dbReference>
<comment type="similarity">
    <text evidence="1">Belongs to the protein kinase superfamily. AGC Ser/Thr protein kinase family. cGMP subfamily.</text>
</comment>
<dbReference type="PROSITE" id="PS00888">
    <property type="entry name" value="CNMP_BINDING_1"/>
    <property type="match status" value="2"/>
</dbReference>
<dbReference type="Gene3D" id="3.30.200.20">
    <property type="entry name" value="Phosphorylase Kinase, domain 1"/>
    <property type="match status" value="2"/>
</dbReference>
<keyword evidence="18" id="KW-1185">Reference proteome</keyword>
<evidence type="ECO:0000313" key="18">
    <source>
        <dbReference type="Proteomes" id="UP000308267"/>
    </source>
</evidence>
<organism evidence="17 18">
    <name type="scientific">Opisthorchis felineus</name>
    <dbReference type="NCBI Taxonomy" id="147828"/>
    <lineage>
        <taxon>Eukaryota</taxon>
        <taxon>Metazoa</taxon>
        <taxon>Spiralia</taxon>
        <taxon>Lophotrochozoa</taxon>
        <taxon>Platyhelminthes</taxon>
        <taxon>Trematoda</taxon>
        <taxon>Digenea</taxon>
        <taxon>Opisthorchiida</taxon>
        <taxon>Opisthorchiata</taxon>
        <taxon>Opisthorchiidae</taxon>
        <taxon>Opisthorchis</taxon>
    </lineage>
</organism>
<evidence type="ECO:0000256" key="8">
    <source>
        <dbReference type="ARBA" id="ARBA00022840"/>
    </source>
</evidence>
<dbReference type="AlphaFoldDB" id="A0A4S2L7V8"/>
<dbReference type="Proteomes" id="UP000308267">
    <property type="component" value="Unassembled WGS sequence"/>
</dbReference>
<dbReference type="PROSITE" id="PS00107">
    <property type="entry name" value="PROTEIN_KINASE_ATP"/>
    <property type="match status" value="1"/>
</dbReference>
<proteinExistence type="inferred from homology"/>
<dbReference type="InterPro" id="IPR018490">
    <property type="entry name" value="cNMP-bd_dom_sf"/>
</dbReference>
<keyword evidence="5" id="KW-0808">Transferase</keyword>
<dbReference type="SMART" id="SM00100">
    <property type="entry name" value="cNMP"/>
    <property type="match status" value="2"/>
</dbReference>
<evidence type="ECO:0000256" key="1">
    <source>
        <dbReference type="ARBA" id="ARBA00006352"/>
    </source>
</evidence>
<keyword evidence="8 12" id="KW-0067">ATP-binding</keyword>
<comment type="catalytic activity">
    <reaction evidence="11">
        <text>L-seryl-[protein] + ATP = O-phospho-L-seryl-[protein] + ADP + H(+)</text>
        <dbReference type="Rhea" id="RHEA:17989"/>
        <dbReference type="Rhea" id="RHEA-COMP:9863"/>
        <dbReference type="Rhea" id="RHEA-COMP:11604"/>
        <dbReference type="ChEBI" id="CHEBI:15378"/>
        <dbReference type="ChEBI" id="CHEBI:29999"/>
        <dbReference type="ChEBI" id="CHEBI:30616"/>
        <dbReference type="ChEBI" id="CHEBI:83421"/>
        <dbReference type="ChEBI" id="CHEBI:456216"/>
        <dbReference type="EC" id="2.7.11.12"/>
    </reaction>
</comment>
<dbReference type="PANTHER" id="PTHR24353:SF111">
    <property type="match status" value="1"/>
</dbReference>
<dbReference type="SMART" id="SM00133">
    <property type="entry name" value="S_TK_X"/>
    <property type="match status" value="1"/>
</dbReference>
<sequence length="940" mass="106588">MGLSVSNMFPTQIPQGARQSDDMKVSDEAFNKVPLICVARKRNPSRSQFGSGSTPGVRSSHLIRNDCDGVQSNEQAFYTSTNVELKQTKHAGEALVYQKKCQNAKSKSVTTVNVEAAPKCVSQLQRSDQPSILTKTEMDYFVPAASEVSEHSSATRDVPASNLHLPPQHEQRQDFSNTHKRSSLRYIDASLTGGPVKIKNVQFEPHHNEDFSSSWPRQQMSDVKELYGKLAQKDEEIRQRDIRIHELQEIILEHNQLLSRLTGMRWNEEGPFLRNAAINFEQQLITSPADPSTSDTKSSGYGQGIFVEKTSVVPKSSAHHDFLEGLSMAAWPVQRGITASAIQTYTAAEKRTYSTRNTKPLHPFKLPKRRKRYAISGESSQYLLTPSSQLAQLPKFTKSDRTKQLITQAILENDFMKHLDSWQISEMIDSMCPLRCARLSWIIQEGEIGSVVYVLEDGVVEILKSGELLREMGPGSVFGELAILYNCKRTASVRAITDCKLWAIDRHCFQSVMMQTGLRRQNDYVQFLKSVPTFSELSVEILIKVADVLGVCHYNPGDYVIREGARGDTFFIVSDGKVKVTKNRGEGEEQFIRFMQRGDWFGEKALSDEDVRTANIIAMPPSGVDCLMLDRDSYNLLIKDLVSFERSYPDEKTTESRDRTSHFENTQITDFELIATIGIGGFGRVQLVKLKRDSRKSFALKKLRKKCVVETRQQEHVLNEKNILLEAENDFIVKLYRTFKDRVCLYFLLEACLGGELWTILRNRSAFDDGATRFYTACVVEAIAYLHWKGIVYRDLKPENLLLDNIGYCKLTDFGFAKKIGFGSKTWTFCGTPEYVAPEIILNKGHDFAVDLWSMGILMFELLTGTECPTERLGMRKGGISDLRKHVWYEGFNWSGLLARTLTAPIQPKVSSPTDISNFDRYNDDDDSVQEEENDWDPDF</sequence>
<dbReference type="GO" id="GO:0005524">
    <property type="term" value="F:ATP binding"/>
    <property type="evidence" value="ECO:0007669"/>
    <property type="project" value="UniProtKB-UniRule"/>
</dbReference>
<dbReference type="PROSITE" id="PS51285">
    <property type="entry name" value="AGC_KINASE_CTER"/>
    <property type="match status" value="1"/>
</dbReference>
<feature type="compositionally biased region" description="Polar residues" evidence="13">
    <location>
        <begin position="1"/>
        <end position="18"/>
    </location>
</feature>
<keyword evidence="7" id="KW-0418">Kinase</keyword>
<dbReference type="PROSITE" id="PS00889">
    <property type="entry name" value="CNMP_BINDING_2"/>
    <property type="match status" value="2"/>
</dbReference>
<feature type="binding site" evidence="12">
    <location>
        <position position="701"/>
    </location>
    <ligand>
        <name>ATP</name>
        <dbReference type="ChEBI" id="CHEBI:30616"/>
    </ligand>
</feature>
<dbReference type="InterPro" id="IPR002374">
    <property type="entry name" value="cGMP_dep_kinase"/>
</dbReference>
<comment type="caution">
    <text evidence="17">The sequence shown here is derived from an EMBL/GenBank/DDBJ whole genome shotgun (WGS) entry which is preliminary data.</text>
</comment>
<dbReference type="Gene3D" id="1.10.510.10">
    <property type="entry name" value="Transferase(Phosphotransferase) domain 1"/>
    <property type="match status" value="2"/>
</dbReference>
<evidence type="ECO:0000256" key="5">
    <source>
        <dbReference type="ARBA" id="ARBA00022679"/>
    </source>
</evidence>
<feature type="domain" description="AGC-kinase C-terminal" evidence="16">
    <location>
        <begin position="890"/>
        <end position="940"/>
    </location>
</feature>
<feature type="compositionally biased region" description="Acidic residues" evidence="13">
    <location>
        <begin position="923"/>
        <end position="940"/>
    </location>
</feature>
<accession>A0A4S2L7V8</accession>
<feature type="domain" description="Protein kinase" evidence="14">
    <location>
        <begin position="671"/>
        <end position="940"/>
    </location>
</feature>
<dbReference type="InterPro" id="IPR035014">
    <property type="entry name" value="STKc_cGK"/>
</dbReference>
<evidence type="ECO:0000256" key="7">
    <source>
        <dbReference type="ARBA" id="ARBA00022777"/>
    </source>
</evidence>
<keyword evidence="9" id="KW-0142">cGMP-binding</keyword>
<dbReference type="PROSITE" id="PS50042">
    <property type="entry name" value="CNMP_BINDING_3"/>
    <property type="match status" value="2"/>
</dbReference>
<protein>
    <recommendedName>
        <fullName evidence="2">cGMP-dependent protein kinase</fullName>
        <ecNumber evidence="2">2.7.11.12</ecNumber>
    </recommendedName>
</protein>
<dbReference type="InterPro" id="IPR017441">
    <property type="entry name" value="Protein_kinase_ATP_BS"/>
</dbReference>
<reference evidence="17 18" key="1">
    <citation type="journal article" date="2019" name="BMC Genomics">
        <title>New insights from Opisthorchis felineus genome: update on genomics of the epidemiologically important liver flukes.</title>
        <authorList>
            <person name="Ershov N.I."/>
            <person name="Mordvinov V.A."/>
            <person name="Prokhortchouk E.B."/>
            <person name="Pakharukova M.Y."/>
            <person name="Gunbin K.V."/>
            <person name="Ustyantsev K."/>
            <person name="Genaev M.A."/>
            <person name="Blinov A.G."/>
            <person name="Mazur A."/>
            <person name="Boulygina E."/>
            <person name="Tsygankova S."/>
            <person name="Khrameeva E."/>
            <person name="Chekanov N."/>
            <person name="Fan G."/>
            <person name="Xiao A."/>
            <person name="Zhang H."/>
            <person name="Xu X."/>
            <person name="Yang H."/>
            <person name="Solovyev V."/>
            <person name="Lee S.M."/>
            <person name="Liu X."/>
            <person name="Afonnikov D.A."/>
            <person name="Skryabin K.G."/>
        </authorList>
    </citation>
    <scope>NUCLEOTIDE SEQUENCE [LARGE SCALE GENOMIC DNA]</scope>
    <source>
        <strain evidence="17">AK-0245</strain>
        <tissue evidence="17">Whole organism</tissue>
    </source>
</reference>
<keyword evidence="3" id="KW-0723">Serine/threonine-protein kinase</keyword>
<evidence type="ECO:0000256" key="10">
    <source>
        <dbReference type="ARBA" id="ARBA00047298"/>
    </source>
</evidence>
<evidence type="ECO:0000259" key="15">
    <source>
        <dbReference type="PROSITE" id="PS50042"/>
    </source>
</evidence>
<dbReference type="InterPro" id="IPR000595">
    <property type="entry name" value="cNMP-bd_dom"/>
</dbReference>
<dbReference type="GO" id="GO:0004692">
    <property type="term" value="F:cGMP-dependent protein kinase activity"/>
    <property type="evidence" value="ECO:0007669"/>
    <property type="project" value="UniProtKB-EC"/>
</dbReference>
<dbReference type="EMBL" id="SJOL01009070">
    <property type="protein sequence ID" value="TGZ58901.1"/>
    <property type="molecule type" value="Genomic_DNA"/>
</dbReference>
<gene>
    <name evidence="17" type="ORF">CRM22_009372</name>
</gene>
<dbReference type="InterPro" id="IPR000719">
    <property type="entry name" value="Prot_kinase_dom"/>
</dbReference>
<dbReference type="STRING" id="147828.A0A4S2L7V8"/>
<dbReference type="SUPFAM" id="SSF51206">
    <property type="entry name" value="cAMP-binding domain-like"/>
    <property type="match status" value="2"/>
</dbReference>
<dbReference type="FunFam" id="2.60.120.10:FF:000072">
    <property type="entry name" value="cGMP-dependent protein kinase"/>
    <property type="match status" value="1"/>
</dbReference>
<dbReference type="Pfam" id="PF00069">
    <property type="entry name" value="Pkinase"/>
    <property type="match status" value="1"/>
</dbReference>
<dbReference type="OrthoDB" id="63267at2759"/>
<feature type="domain" description="Cyclic nucleotide-binding" evidence="15">
    <location>
        <begin position="415"/>
        <end position="530"/>
    </location>
</feature>
<feature type="region of interest" description="Disordered" evidence="13">
    <location>
        <begin position="151"/>
        <end position="179"/>
    </location>
</feature>
<evidence type="ECO:0000259" key="16">
    <source>
        <dbReference type="PROSITE" id="PS51285"/>
    </source>
</evidence>
<evidence type="ECO:0000256" key="11">
    <source>
        <dbReference type="ARBA" id="ARBA00047462"/>
    </source>
</evidence>
<dbReference type="PANTHER" id="PTHR24353">
    <property type="entry name" value="CYCLIC NUCLEOTIDE-DEPENDENT PROTEIN KINASE"/>
    <property type="match status" value="1"/>
</dbReference>
<keyword evidence="6 12" id="KW-0547">Nucleotide-binding</keyword>
<evidence type="ECO:0000256" key="3">
    <source>
        <dbReference type="ARBA" id="ARBA00022527"/>
    </source>
</evidence>
<dbReference type="SMART" id="SM00220">
    <property type="entry name" value="S_TKc"/>
    <property type="match status" value="1"/>
</dbReference>
<dbReference type="Pfam" id="PF00027">
    <property type="entry name" value="cNMP_binding"/>
    <property type="match status" value="2"/>
</dbReference>
<feature type="region of interest" description="Disordered" evidence="13">
    <location>
        <begin position="915"/>
        <end position="940"/>
    </location>
</feature>
<evidence type="ECO:0000256" key="4">
    <source>
        <dbReference type="ARBA" id="ARBA00022535"/>
    </source>
</evidence>
<dbReference type="GO" id="GO:0030553">
    <property type="term" value="F:cGMP binding"/>
    <property type="evidence" value="ECO:0007669"/>
    <property type="project" value="UniProtKB-KW"/>
</dbReference>
<evidence type="ECO:0000313" key="17">
    <source>
        <dbReference type="EMBL" id="TGZ58901.1"/>
    </source>
</evidence>
<dbReference type="SUPFAM" id="SSF56112">
    <property type="entry name" value="Protein kinase-like (PK-like)"/>
    <property type="match status" value="1"/>
</dbReference>
<feature type="domain" description="Cyclic nucleotide-binding" evidence="15">
    <location>
        <begin position="533"/>
        <end position="638"/>
    </location>
</feature>